<gene>
    <name evidence="2" type="ORF">BFS16_00600</name>
</gene>
<comment type="caution">
    <text evidence="2">The sequence shown here is derived from an EMBL/GenBank/DDBJ whole genome shotgun (WGS) entry which is preliminary data.</text>
</comment>
<dbReference type="SUPFAM" id="SSF110849">
    <property type="entry name" value="ParB/Sulfiredoxin"/>
    <property type="match status" value="1"/>
</dbReference>
<dbReference type="Gene3D" id="3.90.1530.10">
    <property type="entry name" value="Conserved hypothetical protein from pyrococcus furiosus pfu- 392566-001, ParB domain"/>
    <property type="match status" value="1"/>
</dbReference>
<name>A0A2K0XPM8_9BACT</name>
<proteinExistence type="predicted"/>
<organism evidence="2 3">
    <name type="scientific">Hoylesella timonensis</name>
    <dbReference type="NCBI Taxonomy" id="386414"/>
    <lineage>
        <taxon>Bacteria</taxon>
        <taxon>Pseudomonadati</taxon>
        <taxon>Bacteroidota</taxon>
        <taxon>Bacteroidia</taxon>
        <taxon>Bacteroidales</taxon>
        <taxon>Prevotellaceae</taxon>
        <taxon>Hoylesella</taxon>
    </lineage>
</organism>
<sequence length="461" mass="53006">MEYVNFKDIHPADYNPRKLSDEAFVELQGSLKTLGFILPIIVNKDTMTIVAGHQRTKAAGKVGIEKAPCFFVHDVKMQDEMSFNLIHNGVEYEPEELGKCLDTSLKEGEFYTGVANDKFDVHSANQPSIVKDMCRLILRYGDALCAIVCGGEVVFGNNYVYACQKLDIPVHCYILEAGKRKVFDYYFKKDYGVFCYDNLERPEFVQGLAQPPRHQDIDWSILYREVVKYLLEEPKNTKILDFGCGKAMCIDKVRIQHNYYNAIGLEFFNHNRVGISIQKGNDMIDKFFDFVRKKGKFQYVICDAVINSVTCQEGEDGVLACLNLFCEMGGKVFFSGRMREVAEKTMNAKRNTTDDAMSVMFLDDKGLTAVISQGQWFFQKYLTEDQLQALPERFGLKPFMSYKKSGYFGFGCEKVRELPRETYIKALEYEFNMQLPNNQRYGRQHEALKVFGFEDEEGNIK</sequence>
<dbReference type="Pfam" id="PF02195">
    <property type="entry name" value="ParB_N"/>
    <property type="match status" value="1"/>
</dbReference>
<accession>A0A2K0XPM8</accession>
<dbReference type="InterPro" id="IPR003115">
    <property type="entry name" value="ParB_N"/>
</dbReference>
<evidence type="ECO:0000313" key="2">
    <source>
        <dbReference type="EMBL" id="PNP96418.1"/>
    </source>
</evidence>
<dbReference type="EMBL" id="NBAX01000001">
    <property type="protein sequence ID" value="PNP96418.1"/>
    <property type="molecule type" value="Genomic_DNA"/>
</dbReference>
<dbReference type="Proteomes" id="UP000236634">
    <property type="component" value="Unassembled WGS sequence"/>
</dbReference>
<dbReference type="RefSeq" id="WP_103002371.1">
    <property type="nucleotide sequence ID" value="NZ_NBAX01000001.1"/>
</dbReference>
<reference evidence="2 3" key="1">
    <citation type="submission" date="2017-03" db="EMBL/GenBank/DDBJ databases">
        <authorList>
            <person name="Afonso C.L."/>
            <person name="Miller P.J."/>
            <person name="Scott M.A."/>
            <person name="Spackman E."/>
            <person name="Goraichik I."/>
            <person name="Dimitrov K.M."/>
            <person name="Suarez D.L."/>
            <person name="Swayne D.E."/>
        </authorList>
    </citation>
    <scope>NUCLEOTIDE SEQUENCE [LARGE SCALE GENOMIC DNA]</scope>
    <source>
        <strain evidence="2 3">DNF00076</strain>
    </source>
</reference>
<dbReference type="Gene3D" id="3.40.50.150">
    <property type="entry name" value="Vaccinia Virus protein VP39"/>
    <property type="match status" value="1"/>
</dbReference>
<dbReference type="AlphaFoldDB" id="A0A2K0XPM8"/>
<protein>
    <recommendedName>
        <fullName evidence="1">ParB-like N-terminal domain-containing protein</fullName>
    </recommendedName>
</protein>
<dbReference type="InterPro" id="IPR029063">
    <property type="entry name" value="SAM-dependent_MTases_sf"/>
</dbReference>
<evidence type="ECO:0000313" key="3">
    <source>
        <dbReference type="Proteomes" id="UP000236634"/>
    </source>
</evidence>
<feature type="domain" description="ParB-like N-terminal" evidence="1">
    <location>
        <begin position="2"/>
        <end position="89"/>
    </location>
</feature>
<dbReference type="SMART" id="SM00470">
    <property type="entry name" value="ParB"/>
    <property type="match status" value="1"/>
</dbReference>
<dbReference type="InterPro" id="IPR036086">
    <property type="entry name" value="ParB/Sulfiredoxin_sf"/>
</dbReference>
<evidence type="ECO:0000259" key="1">
    <source>
        <dbReference type="SMART" id="SM00470"/>
    </source>
</evidence>
<dbReference type="SUPFAM" id="SSF53335">
    <property type="entry name" value="S-adenosyl-L-methionine-dependent methyltransferases"/>
    <property type="match status" value="1"/>
</dbReference>